<gene>
    <name evidence="7" type="primary">rnpA</name>
    <name evidence="10" type="ORF">GGQ87_000649</name>
</gene>
<protein>
    <recommendedName>
        <fullName evidence="7 8">Ribonuclease P protein component</fullName>
        <shortName evidence="7">RNase P protein</shortName>
        <shortName evidence="7">RNaseP protein</shortName>
        <ecNumber evidence="7 8">3.1.26.5</ecNumber>
    </recommendedName>
    <alternativeName>
        <fullName evidence="7">Protein C5</fullName>
    </alternativeName>
</protein>
<dbReference type="GO" id="GO:0000049">
    <property type="term" value="F:tRNA binding"/>
    <property type="evidence" value="ECO:0007669"/>
    <property type="project" value="UniProtKB-UniRule"/>
</dbReference>
<dbReference type="InterPro" id="IPR020568">
    <property type="entry name" value="Ribosomal_Su5_D2-typ_SF"/>
</dbReference>
<dbReference type="EC" id="3.1.26.5" evidence="7 8"/>
<evidence type="ECO:0000256" key="2">
    <source>
        <dbReference type="ARBA" id="ARBA00022694"/>
    </source>
</evidence>
<keyword evidence="3 7" id="KW-0540">Nuclease</keyword>
<sequence length="134" mass="14710">MAEPFKIERLKSRPQFLAAAKGVSEARGAVVVQRLDRADDDTTVRLGFTATRKVGNAVIRNRAKRRLREAARTLAPQLARPGSDYVFIARMGTADRPWDRLLDDVKSALTRLATPRSAPAVARHAPTSPAGQDH</sequence>
<dbReference type="AlphaFoldDB" id="A0A7X5YI51"/>
<dbReference type="HAMAP" id="MF_00227">
    <property type="entry name" value="RNase_P"/>
    <property type="match status" value="1"/>
</dbReference>
<dbReference type="EMBL" id="JAATJM010000001">
    <property type="protein sequence ID" value="NJC40391.1"/>
    <property type="molecule type" value="Genomic_DNA"/>
</dbReference>
<dbReference type="Proteomes" id="UP000587415">
    <property type="component" value="Unassembled WGS sequence"/>
</dbReference>
<feature type="region of interest" description="Disordered" evidence="9">
    <location>
        <begin position="115"/>
        <end position="134"/>
    </location>
</feature>
<evidence type="ECO:0000256" key="1">
    <source>
        <dbReference type="ARBA" id="ARBA00002663"/>
    </source>
</evidence>
<evidence type="ECO:0000313" key="10">
    <source>
        <dbReference type="EMBL" id="NJC40391.1"/>
    </source>
</evidence>
<comment type="function">
    <text evidence="1 7">RNaseP catalyzes the removal of the 5'-leader sequence from pre-tRNA to produce the mature 5'-terminus. It can also cleave other RNA substrates such as 4.5S RNA. The protein component plays an auxiliary but essential role in vivo by binding to the 5'-leader sequence and broadening the substrate specificity of the ribozyme.</text>
</comment>
<dbReference type="SUPFAM" id="SSF54211">
    <property type="entry name" value="Ribosomal protein S5 domain 2-like"/>
    <property type="match status" value="1"/>
</dbReference>
<dbReference type="InterPro" id="IPR000100">
    <property type="entry name" value="RNase_P"/>
</dbReference>
<dbReference type="GO" id="GO:0030677">
    <property type="term" value="C:ribonuclease P complex"/>
    <property type="evidence" value="ECO:0007669"/>
    <property type="project" value="TreeGrafter"/>
</dbReference>
<reference evidence="10 11" key="1">
    <citation type="submission" date="2020-03" db="EMBL/GenBank/DDBJ databases">
        <title>Genomic Encyclopedia of Type Strains, Phase IV (KMG-IV): sequencing the most valuable type-strain genomes for metagenomic binning, comparative biology and taxonomic classification.</title>
        <authorList>
            <person name="Goeker M."/>
        </authorList>
    </citation>
    <scope>NUCLEOTIDE SEQUENCE [LARGE SCALE GENOMIC DNA]</scope>
    <source>
        <strain evidence="10 11">DSM 4736</strain>
    </source>
</reference>
<dbReference type="PROSITE" id="PS00648">
    <property type="entry name" value="RIBONUCLEASE_P"/>
    <property type="match status" value="1"/>
</dbReference>
<dbReference type="GO" id="GO:0042781">
    <property type="term" value="F:3'-tRNA processing endoribonuclease activity"/>
    <property type="evidence" value="ECO:0007669"/>
    <property type="project" value="TreeGrafter"/>
</dbReference>
<evidence type="ECO:0000256" key="8">
    <source>
        <dbReference type="NCBIfam" id="TIGR00188"/>
    </source>
</evidence>
<comment type="similarity">
    <text evidence="7">Belongs to the RnpA family.</text>
</comment>
<evidence type="ECO:0000256" key="3">
    <source>
        <dbReference type="ARBA" id="ARBA00022722"/>
    </source>
</evidence>
<dbReference type="PANTHER" id="PTHR33992:SF1">
    <property type="entry name" value="RIBONUCLEASE P PROTEIN COMPONENT"/>
    <property type="match status" value="1"/>
</dbReference>
<evidence type="ECO:0000256" key="7">
    <source>
        <dbReference type="HAMAP-Rule" id="MF_00227"/>
    </source>
</evidence>
<dbReference type="NCBIfam" id="TIGR00188">
    <property type="entry name" value="rnpA"/>
    <property type="match status" value="1"/>
</dbReference>
<accession>A0A7X5YI51</accession>
<evidence type="ECO:0000313" key="11">
    <source>
        <dbReference type="Proteomes" id="UP000587415"/>
    </source>
</evidence>
<keyword evidence="6 7" id="KW-0694">RNA-binding</keyword>
<evidence type="ECO:0000256" key="6">
    <source>
        <dbReference type="ARBA" id="ARBA00022884"/>
    </source>
</evidence>
<keyword evidence="2 7" id="KW-0819">tRNA processing</keyword>
<dbReference type="Gene3D" id="3.30.230.10">
    <property type="match status" value="1"/>
</dbReference>
<dbReference type="GO" id="GO:0004526">
    <property type="term" value="F:ribonuclease P activity"/>
    <property type="evidence" value="ECO:0007669"/>
    <property type="project" value="UniProtKB-UniRule"/>
</dbReference>
<dbReference type="GO" id="GO:0001682">
    <property type="term" value="P:tRNA 5'-leader removal"/>
    <property type="evidence" value="ECO:0007669"/>
    <property type="project" value="UniProtKB-UniRule"/>
</dbReference>
<evidence type="ECO:0000256" key="9">
    <source>
        <dbReference type="SAM" id="MobiDB-lite"/>
    </source>
</evidence>
<comment type="caution">
    <text evidence="10">The sequence shown here is derived from an EMBL/GenBank/DDBJ whole genome shotgun (WGS) entry which is preliminary data.</text>
</comment>
<comment type="subunit">
    <text evidence="7">Consists of a catalytic RNA component (M1 or rnpB) and a protein subunit.</text>
</comment>
<proteinExistence type="inferred from homology"/>
<keyword evidence="5 7" id="KW-0378">Hydrolase</keyword>
<dbReference type="InterPro" id="IPR014721">
    <property type="entry name" value="Ribsml_uS5_D2-typ_fold_subgr"/>
</dbReference>
<dbReference type="InterPro" id="IPR020539">
    <property type="entry name" value="RNase_P_CS"/>
</dbReference>
<organism evidence="10 11">
    <name type="scientific">Brevundimonas alba</name>
    <dbReference type="NCBI Taxonomy" id="74314"/>
    <lineage>
        <taxon>Bacteria</taxon>
        <taxon>Pseudomonadati</taxon>
        <taxon>Pseudomonadota</taxon>
        <taxon>Alphaproteobacteria</taxon>
        <taxon>Caulobacterales</taxon>
        <taxon>Caulobacteraceae</taxon>
        <taxon>Brevundimonas</taxon>
    </lineage>
</organism>
<keyword evidence="4 7" id="KW-0255">Endonuclease</keyword>
<evidence type="ECO:0000256" key="5">
    <source>
        <dbReference type="ARBA" id="ARBA00022801"/>
    </source>
</evidence>
<comment type="catalytic activity">
    <reaction evidence="7">
        <text>Endonucleolytic cleavage of RNA, removing 5'-extranucleotides from tRNA precursor.</text>
        <dbReference type="EC" id="3.1.26.5"/>
    </reaction>
</comment>
<name>A0A7X5YI51_9CAUL</name>
<dbReference type="PANTHER" id="PTHR33992">
    <property type="entry name" value="RIBONUCLEASE P PROTEIN COMPONENT"/>
    <property type="match status" value="1"/>
</dbReference>
<dbReference type="Pfam" id="PF00825">
    <property type="entry name" value="Ribonuclease_P"/>
    <property type="match status" value="1"/>
</dbReference>
<evidence type="ECO:0000256" key="4">
    <source>
        <dbReference type="ARBA" id="ARBA00022759"/>
    </source>
</evidence>
<keyword evidence="11" id="KW-1185">Reference proteome</keyword>
<dbReference type="RefSeq" id="WP_168045274.1">
    <property type="nucleotide sequence ID" value="NZ_JAATJM010000001.1"/>
</dbReference>